<keyword evidence="2" id="KW-1185">Reference proteome</keyword>
<name>A0A5P1R8J9_9GAMM</name>
<evidence type="ECO:0008006" key="3">
    <source>
        <dbReference type="Google" id="ProtNLM"/>
    </source>
</evidence>
<dbReference type="Proteomes" id="UP000324760">
    <property type="component" value="Chromosome"/>
</dbReference>
<organism evidence="1 2">
    <name type="scientific">Neptunomonas concharum</name>
    <dbReference type="NCBI Taxonomy" id="1031538"/>
    <lineage>
        <taxon>Bacteria</taxon>
        <taxon>Pseudomonadati</taxon>
        <taxon>Pseudomonadota</taxon>
        <taxon>Gammaproteobacteria</taxon>
        <taxon>Oceanospirillales</taxon>
        <taxon>Oceanospirillaceae</taxon>
        <taxon>Neptunomonas</taxon>
    </lineage>
</organism>
<dbReference type="OrthoDB" id="5563041at2"/>
<gene>
    <name evidence="1" type="ORF">F0U83_02185</name>
</gene>
<accession>A0A5P1R8J9</accession>
<dbReference type="AlphaFoldDB" id="A0A5P1R8J9"/>
<evidence type="ECO:0000313" key="2">
    <source>
        <dbReference type="Proteomes" id="UP000324760"/>
    </source>
</evidence>
<dbReference type="KEGG" id="ncu:F0U83_02185"/>
<reference evidence="1 2" key="1">
    <citation type="journal article" date="2019" name="Biochem. Eng. J.">
        <title>Metabolic engineering of the marine bacteria Neptunomonas concharum for the production of acetoin and meso-2,3-butanediol from acetate.</title>
        <authorList>
            <person name="Li W."/>
            <person name="Pu N."/>
            <person name="Liu C.-X."/>
            <person name="Yuan Q.-P."/>
            <person name="Li Z.-J."/>
        </authorList>
    </citation>
    <scope>NUCLEOTIDE SEQUENCE [LARGE SCALE GENOMIC DNA]</scope>
    <source>
        <strain evidence="1 2">JCM17730</strain>
    </source>
</reference>
<proteinExistence type="predicted"/>
<dbReference type="RefSeq" id="WP_138986309.1">
    <property type="nucleotide sequence ID" value="NZ_CP043869.1"/>
</dbReference>
<protein>
    <recommendedName>
        <fullName evidence="3">Replication initiation factor domain-containing protein</fullName>
    </recommendedName>
</protein>
<sequence length="403" mass="46519">MYFVNEKAGFFSDLLDTKLLASTIDTVRQLYRLTPDQPFLAQVHECYEKAMHESQCLELHGVWFAVGSGGQSGYKYRLQNNEEGIIIFLKNRRQSSDCRGSHLKIEFSPHYLLNRKPEEVQDFADAVSQWVSVDAPEHGGVALHLALDVQGWEPSENFLERLTTRSKRLFCHDAIEKVDFSLSEVAVTYGNRQTITAGSVKSVQMCCYDKTAEAKKSDKIHYMESVWQGQDKNGLIENVDYDSEKNVRRIEMRLHHSVMKQFQRGSDIELRSYLQAYEHLGALWRYGMNCFRLDYIKDVIDPYWQLFIEDADFHWCHQGKAYKRAYKKPGVGNEKNVTLALGNWISIIARSKMNSHTAWKCLKKSGMFGDIVEYYGNRGIDPSQLFEMITQSLIDRRMVGKAA</sequence>
<dbReference type="EMBL" id="CP043869">
    <property type="protein sequence ID" value="QEQ95605.1"/>
    <property type="molecule type" value="Genomic_DNA"/>
</dbReference>
<evidence type="ECO:0000313" key="1">
    <source>
        <dbReference type="EMBL" id="QEQ95605.1"/>
    </source>
</evidence>